<evidence type="ECO:0000313" key="3">
    <source>
        <dbReference type="Proteomes" id="UP000295453"/>
    </source>
</evidence>
<protein>
    <submittedName>
        <fullName evidence="2">FMN-binding negative transcriptional regulator</fullName>
    </submittedName>
</protein>
<accession>A0A4R1CGU8</accession>
<dbReference type="SUPFAM" id="SSF50475">
    <property type="entry name" value="FMN-binding split barrel"/>
    <property type="match status" value="1"/>
</dbReference>
<dbReference type="Pfam" id="PF04299">
    <property type="entry name" value="FMN_bind_2"/>
    <property type="match status" value="1"/>
</dbReference>
<dbReference type="PANTHER" id="PTHR35802:SF1">
    <property type="entry name" value="PROTEASE SYNTHASE AND SPORULATION PROTEIN PAI 2"/>
    <property type="match status" value="1"/>
</dbReference>
<dbReference type="PANTHER" id="PTHR35802">
    <property type="entry name" value="PROTEASE SYNTHASE AND SPORULATION PROTEIN PAI 2"/>
    <property type="match status" value="1"/>
</dbReference>
<dbReference type="AlphaFoldDB" id="A0A4R1CGU8"/>
<dbReference type="Gene3D" id="2.30.110.10">
    <property type="entry name" value="Electron Transport, Fmn-binding Protein, Chain A"/>
    <property type="match status" value="1"/>
</dbReference>
<dbReference type="OrthoDB" id="9794948at2"/>
<keyword evidence="3" id="KW-1185">Reference proteome</keyword>
<evidence type="ECO:0000256" key="1">
    <source>
        <dbReference type="SAM" id="MobiDB-lite"/>
    </source>
</evidence>
<feature type="region of interest" description="Disordered" evidence="1">
    <location>
        <begin position="184"/>
        <end position="222"/>
    </location>
</feature>
<sequence>MLIHPWDASLGAAEWQAWLAGRERFGLLAVNNTDPGQAPITVPTHFTVMGEDLVLHLARPNPVWSHLAASTEVRLTVIGDYAFVPSYWRAAEGTPEDEGVATSYYASVQFVCTPTVVDDPDAKAEILVAQLQDLQPEGRHAAVDTEQAPYARMLPGIRGLRLTPVRVEAKFKYDDHKPASFREDVAGRLEQRGTGLDRAAARQQRRRLSEAGDWETRRGSRG</sequence>
<gene>
    <name evidence="2" type="ORF">EPD65_03245</name>
</gene>
<proteinExistence type="predicted"/>
<evidence type="ECO:0000313" key="2">
    <source>
        <dbReference type="EMBL" id="TCJ30594.1"/>
    </source>
</evidence>
<name>A0A4R1CGU8_9ACTN</name>
<dbReference type="InterPro" id="IPR012349">
    <property type="entry name" value="Split_barrel_FMN-bd"/>
</dbReference>
<reference evidence="2 3" key="1">
    <citation type="submission" date="2019-03" db="EMBL/GenBank/DDBJ databases">
        <authorList>
            <person name="Kim M.K.M."/>
        </authorList>
    </citation>
    <scope>NUCLEOTIDE SEQUENCE [LARGE SCALE GENOMIC DNA]</scope>
    <source>
        <strain evidence="2 3">18JY15-6</strain>
    </source>
</reference>
<dbReference type="Proteomes" id="UP000295453">
    <property type="component" value="Unassembled WGS sequence"/>
</dbReference>
<dbReference type="InterPro" id="IPR007396">
    <property type="entry name" value="TR_PAI2-type"/>
</dbReference>
<dbReference type="RefSeq" id="WP_131581719.1">
    <property type="nucleotide sequence ID" value="NZ_SJZJ01000003.1"/>
</dbReference>
<comment type="caution">
    <text evidence="2">The sequence shown here is derived from an EMBL/GenBank/DDBJ whole genome shotgun (WGS) entry which is preliminary data.</text>
</comment>
<dbReference type="EMBL" id="SJZJ01000003">
    <property type="protein sequence ID" value="TCJ30594.1"/>
    <property type="molecule type" value="Genomic_DNA"/>
</dbReference>
<organism evidence="2 3">
    <name type="scientific">Nocardioides jejuensis</name>
    <dbReference type="NCBI Taxonomy" id="2502782"/>
    <lineage>
        <taxon>Bacteria</taxon>
        <taxon>Bacillati</taxon>
        <taxon>Actinomycetota</taxon>
        <taxon>Actinomycetes</taxon>
        <taxon>Propionibacteriales</taxon>
        <taxon>Nocardioidaceae</taxon>
        <taxon>Nocardioides</taxon>
    </lineage>
</organism>
<feature type="compositionally biased region" description="Basic and acidic residues" evidence="1">
    <location>
        <begin position="207"/>
        <end position="222"/>
    </location>
</feature>